<evidence type="ECO:0000313" key="2">
    <source>
        <dbReference type="EnsemblPlants" id="AUR62033430-RA:cds"/>
    </source>
</evidence>
<reference evidence="2" key="1">
    <citation type="journal article" date="2017" name="Nature">
        <title>The genome of Chenopodium quinoa.</title>
        <authorList>
            <person name="Jarvis D.E."/>
            <person name="Ho Y.S."/>
            <person name="Lightfoot D.J."/>
            <person name="Schmoeckel S.M."/>
            <person name="Li B."/>
            <person name="Borm T.J.A."/>
            <person name="Ohyanagi H."/>
            <person name="Mineta K."/>
            <person name="Michell C.T."/>
            <person name="Saber N."/>
            <person name="Kharbatia N.M."/>
            <person name="Rupper R.R."/>
            <person name="Sharp A.R."/>
            <person name="Dally N."/>
            <person name="Boughton B.A."/>
            <person name="Woo Y.H."/>
            <person name="Gao G."/>
            <person name="Schijlen E.G.W.M."/>
            <person name="Guo X."/>
            <person name="Momin A.A."/>
            <person name="Negrao S."/>
            <person name="Al-Babili S."/>
            <person name="Gehring C."/>
            <person name="Roessner U."/>
            <person name="Jung C."/>
            <person name="Murphy K."/>
            <person name="Arold S.T."/>
            <person name="Gojobori T."/>
            <person name="van der Linden C.G."/>
            <person name="van Loo E.N."/>
            <person name="Jellen E.N."/>
            <person name="Maughan P.J."/>
            <person name="Tester M."/>
        </authorList>
    </citation>
    <scope>NUCLEOTIDE SEQUENCE [LARGE SCALE GENOMIC DNA]</scope>
    <source>
        <strain evidence="2">cv. PI 614886</strain>
    </source>
</reference>
<dbReference type="Gramene" id="AUR62033430-RA">
    <property type="protein sequence ID" value="AUR62033430-RA:cds"/>
    <property type="gene ID" value="AUR62033430"/>
</dbReference>
<reference evidence="2" key="2">
    <citation type="submission" date="2021-03" db="UniProtKB">
        <authorList>
            <consortium name="EnsemblPlants"/>
        </authorList>
    </citation>
    <scope>IDENTIFICATION</scope>
</reference>
<dbReference type="PANTHER" id="PTHR34222">
    <property type="entry name" value="GAG_PRE-INTEGRS DOMAIN-CONTAINING PROTEIN"/>
    <property type="match status" value="1"/>
</dbReference>
<dbReference type="Pfam" id="PF14244">
    <property type="entry name" value="Retrotran_gag_3"/>
    <property type="match status" value="1"/>
</dbReference>
<proteinExistence type="predicted"/>
<sequence length="206" mass="22872">MAADTSSPLYLHPNDGSYSITVDKLTRAADYRSWRRSMEITLSSKKKLGFVTGTILRSSYGANTAQKEQWDTCNAMFLNGLDDCFAPMRSHILMLTPLPTVETACSMLQQEESQREVLGKSDTDISAMYGRNSGFSNTPGSSAAVRIVVCSACGRRVHGPDKCWTIVGYPAWHHKHKSINNKQNVRAFDHMTSNITNMVDVQPVSF</sequence>
<feature type="domain" description="Retrotransposon Copia-like N-terminal" evidence="1">
    <location>
        <begin position="13"/>
        <end position="55"/>
    </location>
</feature>
<organism evidence="2 3">
    <name type="scientific">Chenopodium quinoa</name>
    <name type="common">Quinoa</name>
    <dbReference type="NCBI Taxonomy" id="63459"/>
    <lineage>
        <taxon>Eukaryota</taxon>
        <taxon>Viridiplantae</taxon>
        <taxon>Streptophyta</taxon>
        <taxon>Embryophyta</taxon>
        <taxon>Tracheophyta</taxon>
        <taxon>Spermatophyta</taxon>
        <taxon>Magnoliopsida</taxon>
        <taxon>eudicotyledons</taxon>
        <taxon>Gunneridae</taxon>
        <taxon>Pentapetalae</taxon>
        <taxon>Caryophyllales</taxon>
        <taxon>Chenopodiaceae</taxon>
        <taxon>Chenopodioideae</taxon>
        <taxon>Atripliceae</taxon>
        <taxon>Chenopodium</taxon>
    </lineage>
</organism>
<dbReference type="EnsemblPlants" id="AUR62033430-RA">
    <property type="protein sequence ID" value="AUR62033430-RA:cds"/>
    <property type="gene ID" value="AUR62033430"/>
</dbReference>
<dbReference type="AlphaFoldDB" id="A0A803MQ79"/>
<dbReference type="Proteomes" id="UP000596660">
    <property type="component" value="Unplaced"/>
</dbReference>
<evidence type="ECO:0000259" key="1">
    <source>
        <dbReference type="Pfam" id="PF14244"/>
    </source>
</evidence>
<keyword evidence="3" id="KW-1185">Reference proteome</keyword>
<protein>
    <recommendedName>
        <fullName evidence="1">Retrotransposon Copia-like N-terminal domain-containing protein</fullName>
    </recommendedName>
</protein>
<evidence type="ECO:0000313" key="3">
    <source>
        <dbReference type="Proteomes" id="UP000596660"/>
    </source>
</evidence>
<dbReference type="OMA" id="GHTIDAY"/>
<accession>A0A803MQ79</accession>
<name>A0A803MQ79_CHEQI</name>
<dbReference type="PANTHER" id="PTHR34222:SF97">
    <property type="entry name" value="CATALYTIC REGION, PUTATIVE-RELATED"/>
    <property type="match status" value="1"/>
</dbReference>
<dbReference type="InterPro" id="IPR029472">
    <property type="entry name" value="Copia-like_N"/>
</dbReference>